<sequence>CLSSAHNPHEAPFTPSAGLTRCPGSSEVLVQHLISRLPPNTLVLSHTSSVRHFLPALGTRNQSGEWDLWEL</sequence>
<keyword evidence="2" id="KW-1185">Reference proteome</keyword>
<feature type="non-terminal residue" evidence="1">
    <location>
        <position position="1"/>
    </location>
</feature>
<comment type="caution">
    <text evidence="1">The sequence shown here is derived from an EMBL/GenBank/DDBJ whole genome shotgun (WGS) entry which is preliminary data.</text>
</comment>
<name>A0ABR3LJL6_9TELE</name>
<evidence type="ECO:0000313" key="1">
    <source>
        <dbReference type="EMBL" id="KAL1253082.1"/>
    </source>
</evidence>
<organism evidence="1 2">
    <name type="scientific">Cirrhinus molitorella</name>
    <name type="common">mud carp</name>
    <dbReference type="NCBI Taxonomy" id="172907"/>
    <lineage>
        <taxon>Eukaryota</taxon>
        <taxon>Metazoa</taxon>
        <taxon>Chordata</taxon>
        <taxon>Craniata</taxon>
        <taxon>Vertebrata</taxon>
        <taxon>Euteleostomi</taxon>
        <taxon>Actinopterygii</taxon>
        <taxon>Neopterygii</taxon>
        <taxon>Teleostei</taxon>
        <taxon>Ostariophysi</taxon>
        <taxon>Cypriniformes</taxon>
        <taxon>Cyprinidae</taxon>
        <taxon>Labeoninae</taxon>
        <taxon>Labeonini</taxon>
        <taxon>Cirrhinus</taxon>
    </lineage>
</organism>
<gene>
    <name evidence="1" type="ORF">QQF64_017775</name>
</gene>
<evidence type="ECO:0000313" key="2">
    <source>
        <dbReference type="Proteomes" id="UP001558613"/>
    </source>
</evidence>
<protein>
    <submittedName>
        <fullName evidence="1">Uncharacterized protein</fullName>
    </submittedName>
</protein>
<accession>A0ABR3LJL6</accession>
<dbReference type="Proteomes" id="UP001558613">
    <property type="component" value="Unassembled WGS sequence"/>
</dbReference>
<proteinExistence type="predicted"/>
<reference evidence="1 2" key="1">
    <citation type="submission" date="2023-09" db="EMBL/GenBank/DDBJ databases">
        <authorList>
            <person name="Wang M."/>
        </authorList>
    </citation>
    <scope>NUCLEOTIDE SEQUENCE [LARGE SCALE GENOMIC DNA]</scope>
    <source>
        <strain evidence="1">GT-2023</strain>
        <tissue evidence="1">Liver</tissue>
    </source>
</reference>
<dbReference type="EMBL" id="JAYMGO010000021">
    <property type="protein sequence ID" value="KAL1253082.1"/>
    <property type="molecule type" value="Genomic_DNA"/>
</dbReference>